<evidence type="ECO:0000313" key="1">
    <source>
        <dbReference type="EMBL" id="UXD22557.1"/>
    </source>
</evidence>
<sequence length="140" mass="15466">MKAVTITLPLLPFALDFTKIYVDSYSTPSLTLVRTSSRTIIVIKMIGVSLGDEVAMPILLIFEALGKDNSYSGNLTRTTIFKERAFIPPYLSTTALTFNETNLDELTSKMMNEVVKVLKNFSVTLVITMYAEDGLCSSGH</sequence>
<evidence type="ECO:0000313" key="2">
    <source>
        <dbReference type="Proteomes" id="UP001063698"/>
    </source>
</evidence>
<proteinExistence type="predicted"/>
<organism evidence="1 2">
    <name type="scientific">Ignicoccus pacificus DSM 13166</name>
    <dbReference type="NCBI Taxonomy" id="940294"/>
    <lineage>
        <taxon>Archaea</taxon>
        <taxon>Thermoproteota</taxon>
        <taxon>Thermoprotei</taxon>
        <taxon>Desulfurococcales</taxon>
        <taxon>Desulfurococcaceae</taxon>
        <taxon>Ignicoccus</taxon>
    </lineage>
</organism>
<dbReference type="KEGG" id="ipc:IPA_06205"/>
<name>A0A977KBG2_9CREN</name>
<reference evidence="1" key="1">
    <citation type="submission" date="2013-11" db="EMBL/GenBank/DDBJ databases">
        <title>Comparative genomics of Ignicoccus.</title>
        <authorList>
            <person name="Podar M."/>
        </authorList>
    </citation>
    <scope>NUCLEOTIDE SEQUENCE</scope>
    <source>
        <strain evidence="1">DSM 13166</strain>
    </source>
</reference>
<protein>
    <submittedName>
        <fullName evidence="1">Uncharacterized protein</fullName>
    </submittedName>
</protein>
<gene>
    <name evidence="1" type="ORF">IPA_06205</name>
</gene>
<keyword evidence="2" id="KW-1185">Reference proteome</keyword>
<dbReference type="Proteomes" id="UP001063698">
    <property type="component" value="Chromosome"/>
</dbReference>
<accession>A0A977KBG2</accession>
<dbReference type="EMBL" id="CP006868">
    <property type="protein sequence ID" value="UXD22557.1"/>
    <property type="molecule type" value="Genomic_DNA"/>
</dbReference>
<dbReference type="AlphaFoldDB" id="A0A977KBG2"/>